<keyword evidence="8" id="KW-0784">Thiamine biosynthesis</keyword>
<dbReference type="Gene3D" id="3.40.190.10">
    <property type="entry name" value="Periplasmic binding protein-like II"/>
    <property type="match status" value="2"/>
</dbReference>
<dbReference type="PANTHER" id="PTHR31528:SF1">
    <property type="entry name" value="4-AMINO-5-HYDROXYMETHYL-2-METHYLPYRIMIDINE PHOSPHATE SYNTHASE THI11-RELATED"/>
    <property type="match status" value="1"/>
</dbReference>
<name>A0ABV2DAZ9_9HYPH</name>
<evidence type="ECO:0000313" key="14">
    <source>
        <dbReference type="Proteomes" id="UP001548832"/>
    </source>
</evidence>
<dbReference type="SUPFAM" id="SSF53850">
    <property type="entry name" value="Periplasmic binding protein-like II"/>
    <property type="match status" value="1"/>
</dbReference>
<keyword evidence="6" id="KW-0479">Metal-binding</keyword>
<evidence type="ECO:0000256" key="8">
    <source>
        <dbReference type="ARBA" id="ARBA00022977"/>
    </source>
</evidence>
<comment type="pathway">
    <text evidence="2">Cofactor biosynthesis; thiamine diphosphate biosynthesis.</text>
</comment>
<comment type="caution">
    <text evidence="13">The sequence shown here is derived from an EMBL/GenBank/DDBJ whole genome shotgun (WGS) entry which is preliminary data.</text>
</comment>
<comment type="similarity">
    <text evidence="3">Belongs to the NMT1/THI5 family.</text>
</comment>
<accession>A0ABV2DAZ9</accession>
<organism evidence="13 14">
    <name type="scientific">Mesorhizobium shangrilense</name>
    <dbReference type="NCBI Taxonomy" id="460060"/>
    <lineage>
        <taxon>Bacteria</taxon>
        <taxon>Pseudomonadati</taxon>
        <taxon>Pseudomonadota</taxon>
        <taxon>Alphaproteobacteria</taxon>
        <taxon>Hyphomicrobiales</taxon>
        <taxon>Phyllobacteriaceae</taxon>
        <taxon>Mesorhizobium</taxon>
    </lineage>
</organism>
<evidence type="ECO:0000256" key="6">
    <source>
        <dbReference type="ARBA" id="ARBA00022723"/>
    </source>
</evidence>
<evidence type="ECO:0000256" key="10">
    <source>
        <dbReference type="ARBA" id="ARBA00033171"/>
    </source>
</evidence>
<dbReference type="InterPro" id="IPR006311">
    <property type="entry name" value="TAT_signal"/>
</dbReference>
<evidence type="ECO:0000256" key="11">
    <source>
        <dbReference type="ARBA" id="ARBA00048179"/>
    </source>
</evidence>
<dbReference type="Pfam" id="PF09084">
    <property type="entry name" value="NMT1"/>
    <property type="match status" value="1"/>
</dbReference>
<protein>
    <recommendedName>
        <fullName evidence="10">Thiamine pyrimidine synthase</fullName>
    </recommendedName>
</protein>
<evidence type="ECO:0000256" key="7">
    <source>
        <dbReference type="ARBA" id="ARBA00022898"/>
    </source>
</evidence>
<comment type="catalytic activity">
    <reaction evidence="11">
        <text>N(6)-(pyridoxal phosphate)-L-lysyl-[4-amino-5-hydroxymethyl-2-methylpyrimidine phosphate synthase] + L-histidyl-[4-amino-5-hydroxymethyl-2-methylpyrimidine phosphate synthase] + 2 Fe(3+) + 4 H2O = L-lysyl-[4-amino-5-hydroxymethyl-2-methylpyrimidine phosphate synthase] + (2S)-2-amino-5-hydroxy-4-oxopentanoyl-[4-amino-5-hydroxymethyl-2-methylpyrimidine phosphate synthase] + 4-amino-2-methyl-5-(phosphooxymethyl)pyrimidine + 3-oxopropanoate + 2 Fe(2+) + 2 H(+)</text>
        <dbReference type="Rhea" id="RHEA:65756"/>
        <dbReference type="Rhea" id="RHEA-COMP:16892"/>
        <dbReference type="Rhea" id="RHEA-COMP:16893"/>
        <dbReference type="Rhea" id="RHEA-COMP:16894"/>
        <dbReference type="Rhea" id="RHEA-COMP:16895"/>
        <dbReference type="ChEBI" id="CHEBI:15377"/>
        <dbReference type="ChEBI" id="CHEBI:15378"/>
        <dbReference type="ChEBI" id="CHEBI:29033"/>
        <dbReference type="ChEBI" id="CHEBI:29034"/>
        <dbReference type="ChEBI" id="CHEBI:29969"/>
        <dbReference type="ChEBI" id="CHEBI:29979"/>
        <dbReference type="ChEBI" id="CHEBI:33190"/>
        <dbReference type="ChEBI" id="CHEBI:58354"/>
        <dbReference type="ChEBI" id="CHEBI:143915"/>
        <dbReference type="ChEBI" id="CHEBI:157692"/>
    </reaction>
    <physiologicalReaction direction="left-to-right" evidence="11">
        <dbReference type="Rhea" id="RHEA:65757"/>
    </physiologicalReaction>
</comment>
<evidence type="ECO:0000256" key="2">
    <source>
        <dbReference type="ARBA" id="ARBA00004948"/>
    </source>
</evidence>
<dbReference type="InterPro" id="IPR027939">
    <property type="entry name" value="NMT1/THI5"/>
</dbReference>
<keyword evidence="7" id="KW-0663">Pyridoxal phosphate</keyword>
<keyword evidence="14" id="KW-1185">Reference proteome</keyword>
<dbReference type="PANTHER" id="PTHR31528">
    <property type="entry name" value="4-AMINO-5-HYDROXYMETHYL-2-METHYLPYRIMIDINE PHOSPHATE SYNTHASE THI11-RELATED"/>
    <property type="match status" value="1"/>
</dbReference>
<feature type="domain" description="SsuA/THI5-like" evidence="12">
    <location>
        <begin position="56"/>
        <end position="261"/>
    </location>
</feature>
<dbReference type="RefSeq" id="WP_354459245.1">
    <property type="nucleotide sequence ID" value="NZ_JBEWSZ010000001.1"/>
</dbReference>
<gene>
    <name evidence="13" type="ORF">ABVQ20_09500</name>
</gene>
<evidence type="ECO:0000259" key="12">
    <source>
        <dbReference type="Pfam" id="PF09084"/>
    </source>
</evidence>
<evidence type="ECO:0000313" key="13">
    <source>
        <dbReference type="EMBL" id="MET2827210.1"/>
    </source>
</evidence>
<sequence>MSGNQNWNLNRRTFVKGGLAAVAAASAGMQLVLTPGAKAAGKVVIQYDWLTSNGQIGDIAAAANGYFNDAGLEVEFSPGGPNASTVPPVISGAAQLGQFSETPQLFAARASGVPVKMIACGFRTGPYALTSKAANPIRGIADLKGKKIGIQPTARFVMDEILAKNGMSASDVTVINVGFDKGPLVRGDVDAIGGWITNTQALSVVGDDRIDLLVRDLGLSSYADVYFATDAAIEKDPDTLAKFIGAVAKGWGWVHTHPQEAVKKMVAAYPEMDLSWEEKTVDLVLKLSFDATTARDGWGTFDPASIEEQLALLDKVGQYPNGRPAAADVYTTKILELSAANRPKLDAPAA</sequence>
<evidence type="ECO:0000256" key="4">
    <source>
        <dbReference type="ARBA" id="ARBA00011738"/>
    </source>
</evidence>
<dbReference type="Proteomes" id="UP001548832">
    <property type="component" value="Unassembled WGS sequence"/>
</dbReference>
<keyword evidence="5" id="KW-0808">Transferase</keyword>
<proteinExistence type="inferred from homology"/>
<dbReference type="PROSITE" id="PS51318">
    <property type="entry name" value="TAT"/>
    <property type="match status" value="1"/>
</dbReference>
<evidence type="ECO:0000256" key="3">
    <source>
        <dbReference type="ARBA" id="ARBA00009406"/>
    </source>
</evidence>
<dbReference type="InterPro" id="IPR015168">
    <property type="entry name" value="SsuA/THI5"/>
</dbReference>
<evidence type="ECO:0000256" key="5">
    <source>
        <dbReference type="ARBA" id="ARBA00022679"/>
    </source>
</evidence>
<dbReference type="EMBL" id="JBEWSZ010000001">
    <property type="protein sequence ID" value="MET2827210.1"/>
    <property type="molecule type" value="Genomic_DNA"/>
</dbReference>
<evidence type="ECO:0000256" key="9">
    <source>
        <dbReference type="ARBA" id="ARBA00023004"/>
    </source>
</evidence>
<keyword evidence="9" id="KW-0408">Iron</keyword>
<evidence type="ECO:0000256" key="1">
    <source>
        <dbReference type="ARBA" id="ARBA00003469"/>
    </source>
</evidence>
<comment type="function">
    <text evidence="1">Responsible for the formation of the pyrimidine heterocycle in the thiamine biosynthesis pathway. Catalyzes the formation of hydroxymethylpyrimidine phosphate (HMP-P) from histidine and pyridoxal phosphate (PLP). The protein uses PLP and the active site histidine to form HMP-P, generating an inactive enzyme. The enzyme can only undergo a single turnover, which suggests it is a suicide enzyme.</text>
</comment>
<reference evidence="13 14" key="1">
    <citation type="submission" date="2024-06" db="EMBL/GenBank/DDBJ databases">
        <authorList>
            <person name="Kim D.-U."/>
        </authorList>
    </citation>
    <scope>NUCLEOTIDE SEQUENCE [LARGE SCALE GENOMIC DNA]</scope>
    <source>
        <strain evidence="13 14">KACC15460</strain>
    </source>
</reference>
<comment type="subunit">
    <text evidence="4">Homodimer.</text>
</comment>